<reference evidence="1 2" key="1">
    <citation type="submission" date="2016-08" db="EMBL/GenBank/DDBJ databases">
        <authorList>
            <person name="Loux V."/>
            <person name="Rue O."/>
        </authorList>
    </citation>
    <scope>NUCLEOTIDE SEQUENCE [LARGE SCALE GENOMIC DNA]</scope>
    <source>
        <strain evidence="1 2">AFSSA_08CEB44bac</strain>
    </source>
</reference>
<evidence type="ECO:0000313" key="1">
    <source>
        <dbReference type="EMBL" id="SCL91707.1"/>
    </source>
</evidence>
<protein>
    <submittedName>
        <fullName evidence="1">Uncharacterized protein</fullName>
    </submittedName>
</protein>
<organism evidence="1 2">
    <name type="scientific">Bacillus cytotoxicus</name>
    <dbReference type="NCBI Taxonomy" id="580165"/>
    <lineage>
        <taxon>Bacteria</taxon>
        <taxon>Bacillati</taxon>
        <taxon>Bacillota</taxon>
        <taxon>Bacilli</taxon>
        <taxon>Bacillales</taxon>
        <taxon>Bacillaceae</taxon>
        <taxon>Bacillus</taxon>
        <taxon>Bacillus cereus group</taxon>
    </lineage>
</organism>
<accession>A0AAX2CGM0</accession>
<dbReference type="Proteomes" id="UP000242164">
    <property type="component" value="Unassembled WGS sequence"/>
</dbReference>
<dbReference type="AlphaFoldDB" id="A0AAX2CGM0"/>
<sequence>MVALMKAREQFKPELGFKFLTFAAPRIVCEIGNGIWKT</sequence>
<dbReference type="Gene3D" id="1.10.1740.10">
    <property type="match status" value="1"/>
</dbReference>
<evidence type="ECO:0000313" key="2">
    <source>
        <dbReference type="Proteomes" id="UP000242164"/>
    </source>
</evidence>
<comment type="caution">
    <text evidence="1">The sequence shown here is derived from an EMBL/GenBank/DDBJ whole genome shotgun (WGS) entry which is preliminary data.</text>
</comment>
<dbReference type="InterPro" id="IPR013325">
    <property type="entry name" value="RNA_pol_sigma_r2"/>
</dbReference>
<gene>
    <name evidence="1" type="ORF">BCB44BAC_01921</name>
</gene>
<name>A0AAX2CGM0_9BACI</name>
<dbReference type="SUPFAM" id="SSF88946">
    <property type="entry name" value="Sigma2 domain of RNA polymerase sigma factors"/>
    <property type="match status" value="1"/>
</dbReference>
<proteinExistence type="predicted"/>
<dbReference type="GO" id="GO:0003700">
    <property type="term" value="F:DNA-binding transcription factor activity"/>
    <property type="evidence" value="ECO:0007669"/>
    <property type="project" value="InterPro"/>
</dbReference>
<dbReference type="EMBL" id="FMIK01000024">
    <property type="protein sequence ID" value="SCL91707.1"/>
    <property type="molecule type" value="Genomic_DNA"/>
</dbReference>
<dbReference type="GO" id="GO:0006352">
    <property type="term" value="P:DNA-templated transcription initiation"/>
    <property type="evidence" value="ECO:0007669"/>
    <property type="project" value="InterPro"/>
</dbReference>